<gene>
    <name evidence="1" type="ORF">ACFOX0_17870</name>
</gene>
<protein>
    <recommendedName>
        <fullName evidence="3">Phage terminase-like protein, large subunit, contains N-terminal HTH domain</fullName>
    </recommendedName>
</protein>
<dbReference type="Proteomes" id="UP001595868">
    <property type="component" value="Unassembled WGS sequence"/>
</dbReference>
<evidence type="ECO:0000313" key="2">
    <source>
        <dbReference type="Proteomes" id="UP001595868"/>
    </source>
</evidence>
<evidence type="ECO:0000313" key="1">
    <source>
        <dbReference type="EMBL" id="MFC4107786.1"/>
    </source>
</evidence>
<reference evidence="2" key="1">
    <citation type="journal article" date="2019" name="Int. J. Syst. Evol. Microbiol.">
        <title>The Global Catalogue of Microorganisms (GCM) 10K type strain sequencing project: providing services to taxonomists for standard genome sequencing and annotation.</title>
        <authorList>
            <consortium name="The Broad Institute Genomics Platform"/>
            <consortium name="The Broad Institute Genome Sequencing Center for Infectious Disease"/>
            <person name="Wu L."/>
            <person name="Ma J."/>
        </authorList>
    </citation>
    <scope>NUCLEOTIDE SEQUENCE [LARGE SCALE GENOMIC DNA]</scope>
    <source>
        <strain evidence="2">2902at01</strain>
    </source>
</reference>
<sequence>MTGLIVPPMDEDPWPTLGPGICDLIEDGACFGPGDLRGQPAVIDDEKRALIYRAYEVYPRDHPKAGKRRFKRVCISLRKGTAKTELAGWIAFAELHPDAPVRTDGWKRQGRMWVPVGRPVRDPYIPMIAHTEEQTEELAYAALLVMCSEGPDQDLFDCTLERITRASGEGKAVALASAPDSRDGARTTFQHADEPHRLKLPRQVQAWQTMLQNIPKRPIADPWSLSTTTAGVPGEGSVAESEREYARRIAEGKARDPQLFYFHREASTGHKLSTDDGLRAAIVEASGPAVAKWSDIDSIMSLYHQADTDKAYFERVWLNRWVASSRQAFDPVRWKELKRDVRIEHGEPIVLGFDGARWRDACGFVATHIETGLQWTLALWEKPPGDGEDAQQWEVTDEQVDGALAEAMDLYRVVLVYADPPRFEANVAKWSGKYGERRVAEWYTNRPRQIGVAMRAYKTAQTSGAVTHRGDGDLARHIGNARRGDLKILDDDDTPLWTIYKERPDSPLYIDLAMAGCLSWQARLDAMAKGGWQRKPRRKIIVRR</sequence>
<accession>A0ABV8KQ88</accession>
<evidence type="ECO:0008006" key="3">
    <source>
        <dbReference type="Google" id="ProtNLM"/>
    </source>
</evidence>
<dbReference type="EMBL" id="JBHSBN010000011">
    <property type="protein sequence ID" value="MFC4107786.1"/>
    <property type="molecule type" value="Genomic_DNA"/>
</dbReference>
<organism evidence="1 2">
    <name type="scientific">Micromonospora zhanjiangensis</name>
    <dbReference type="NCBI Taxonomy" id="1522057"/>
    <lineage>
        <taxon>Bacteria</taxon>
        <taxon>Bacillati</taxon>
        <taxon>Actinomycetota</taxon>
        <taxon>Actinomycetes</taxon>
        <taxon>Micromonosporales</taxon>
        <taxon>Micromonosporaceae</taxon>
        <taxon>Micromonospora</taxon>
    </lineage>
</organism>
<name>A0ABV8KQ88_9ACTN</name>
<comment type="caution">
    <text evidence="1">The sequence shown here is derived from an EMBL/GenBank/DDBJ whole genome shotgun (WGS) entry which is preliminary data.</text>
</comment>
<keyword evidence="2" id="KW-1185">Reference proteome</keyword>
<proteinExistence type="predicted"/>